<evidence type="ECO:0000313" key="6">
    <source>
        <dbReference type="Proteomes" id="UP000233469"/>
    </source>
</evidence>
<dbReference type="Pfam" id="PF05383">
    <property type="entry name" value="La"/>
    <property type="match status" value="1"/>
</dbReference>
<gene>
    <name evidence="5" type="ORF">RhiirC2_815934</name>
</gene>
<dbReference type="InterPro" id="IPR036388">
    <property type="entry name" value="WH-like_DNA-bd_sf"/>
</dbReference>
<protein>
    <recommendedName>
        <fullName evidence="4">HTH La-type RNA-binding domain-containing protein</fullName>
    </recommendedName>
</protein>
<dbReference type="AlphaFoldDB" id="A0A2N1NQC2"/>
<dbReference type="Gene3D" id="1.10.10.10">
    <property type="entry name" value="Winged helix-like DNA-binding domain superfamily/Winged helix DNA-binding domain"/>
    <property type="match status" value="1"/>
</dbReference>
<dbReference type="InterPro" id="IPR045180">
    <property type="entry name" value="La_dom_prot"/>
</dbReference>
<evidence type="ECO:0000256" key="3">
    <source>
        <dbReference type="SAM" id="MobiDB-lite"/>
    </source>
</evidence>
<evidence type="ECO:0000256" key="1">
    <source>
        <dbReference type="ARBA" id="ARBA00022884"/>
    </source>
</evidence>
<feature type="region of interest" description="Disordered" evidence="3">
    <location>
        <begin position="496"/>
        <end position="551"/>
    </location>
</feature>
<dbReference type="InterPro" id="IPR006607">
    <property type="entry name" value="DM15"/>
</dbReference>
<reference evidence="5 6" key="2">
    <citation type="submission" date="2017-10" db="EMBL/GenBank/DDBJ databases">
        <title>Extensive intraspecific genome diversity in a model arbuscular mycorrhizal fungus.</title>
        <authorList>
            <person name="Chen E.C.H."/>
            <person name="Morin E."/>
            <person name="Baudet D."/>
            <person name="Noel J."/>
            <person name="Ndikumana S."/>
            <person name="Charron P."/>
            <person name="St-Onge C."/>
            <person name="Giorgi J."/>
            <person name="Grigoriev I.V."/>
            <person name="Roux C."/>
            <person name="Martin F.M."/>
            <person name="Corradi N."/>
        </authorList>
    </citation>
    <scope>NUCLEOTIDE SEQUENCE [LARGE SCALE GENOMIC DNA]</scope>
    <source>
        <strain evidence="5 6">C2</strain>
    </source>
</reference>
<dbReference type="VEuPathDB" id="FungiDB:RhiirFUN_000372"/>
<feature type="compositionally biased region" description="Basic and acidic residues" evidence="3">
    <location>
        <begin position="107"/>
        <end position="143"/>
    </location>
</feature>
<proteinExistence type="predicted"/>
<feature type="compositionally biased region" description="Polar residues" evidence="3">
    <location>
        <begin position="519"/>
        <end position="532"/>
    </location>
</feature>
<keyword evidence="1 2" id="KW-0694">RNA-binding</keyword>
<dbReference type="Proteomes" id="UP000233469">
    <property type="component" value="Unassembled WGS sequence"/>
</dbReference>
<dbReference type="PANTHER" id="PTHR22792:SF132">
    <property type="entry name" value="LA-RELATED PROTEIN 1"/>
    <property type="match status" value="1"/>
</dbReference>
<dbReference type="EMBL" id="LLXL01000208">
    <property type="protein sequence ID" value="PKK76021.1"/>
    <property type="molecule type" value="Genomic_DNA"/>
</dbReference>
<sequence length="999" mass="114746">MVSPTTAQPDNNLAGSSVGGVNLIKPTGTKIKSDLETNGSNIIRSSVRQPSEQVKETVQHNNENQNYIENETTSKKIIPPPAPIPPVNVWKARMSAQKSTDSPVSNDKNDKEKDVIVDSRKRTDNQDNDHNESFDDSRKYNKKDSRRTKFSPILPPLEDQTSWPAPAEVLIKDKEKETVDSSEKKQINDSNAKKEESSSKKGKDKWVRYIPNITHNTPLPGHERSKPSRRRSEDHVGLREHRKSNDRPNNNNNNSEAEHNQSPRNTSPSRRRASVPPPTRDYTRRYSQSNDNNGQIGHHINTNSHFRGGRRGRGRSYNGGRGHPRSATISYSTGYGHHNNGHHGQHGNNNHHGHHGTQQYNNLYGSKVGVVYDVTFLKYYILQQIEYYFSIENLCKDIYLRSNMDSEGYVLISLLAGFNRVKALTMDEKLVREALLISYTVEVNGDKVRKRDGWKIWLLPKQNDLPEDGEQQFSEQTMMDTSNIHNQHEIIVEENNLLQDEDENKENQEMPTIPEGNSEDNSTNTVNTWISQTKKRSPQKSPRDSPKQTSVIVDEELFQFDEDWNGDSGNNIQKYYATSDEEDEDDDEVDDDTVESIIIVTQKRRDKLNEEVVEIINEGLHHYEHDLRKKQVNSTSGNRKADIISEETKSQEGTPSLNSETNHSNKVTSENDKKSKKKPARFWPVKGTPQLPLGANAKTNHRHIPDTRQYYAQDAVGWVLGDHLSEGSSPLANGSPLINNNCSSNEQLSSSADLARSFPTFQHPSHELLKDNGFIQQKYSKYHTKALKGLQDSSNLITLKILIIDDAYFINSYFVISERKRQGIGQSQEMNTLFRFWSHFLREHYNKRMYSEFKKLAVEDANSNYRYGLECLFRFYSYGLEKKYRQDVFDDFQELTLNDHKNGRLYGIEKFWAYLYYRKDKNKRKIEVCDQLKKTLEKFKDIDDFRIAQKSTHPSSMNNFYTIPNHHHVNHATTTSLSSPLNNSNTMDNFPPVALATSR</sequence>
<dbReference type="GO" id="GO:0048255">
    <property type="term" value="P:mRNA stabilization"/>
    <property type="evidence" value="ECO:0007669"/>
    <property type="project" value="InterPro"/>
</dbReference>
<feature type="compositionally biased region" description="Polar residues" evidence="3">
    <location>
        <begin position="36"/>
        <end position="52"/>
    </location>
</feature>
<dbReference type="CDD" id="cd07323">
    <property type="entry name" value="LAM"/>
    <property type="match status" value="1"/>
</dbReference>
<evidence type="ECO:0000259" key="4">
    <source>
        <dbReference type="PROSITE" id="PS50961"/>
    </source>
</evidence>
<feature type="domain" description="HTH La-type RNA-binding" evidence="4">
    <location>
        <begin position="371"/>
        <end position="460"/>
    </location>
</feature>
<dbReference type="InterPro" id="IPR036390">
    <property type="entry name" value="WH_DNA-bd_sf"/>
</dbReference>
<comment type="caution">
    <text evidence="5">The sequence shown here is derived from an EMBL/GenBank/DDBJ whole genome shotgun (WGS) entry which is preliminary data.</text>
</comment>
<dbReference type="SMART" id="SM00715">
    <property type="entry name" value="LA"/>
    <property type="match status" value="1"/>
</dbReference>
<reference evidence="5 6" key="1">
    <citation type="submission" date="2016-04" db="EMBL/GenBank/DDBJ databases">
        <title>Genome analyses suggest a sexual origin of heterokaryosis in a supposedly ancient asexual fungus.</title>
        <authorList>
            <person name="Ropars J."/>
            <person name="Sedzielewska K."/>
            <person name="Noel J."/>
            <person name="Charron P."/>
            <person name="Farinelli L."/>
            <person name="Marton T."/>
            <person name="Kruger M."/>
            <person name="Pelin A."/>
            <person name="Brachmann A."/>
            <person name="Corradi N."/>
        </authorList>
    </citation>
    <scope>NUCLEOTIDE SEQUENCE [LARGE SCALE GENOMIC DNA]</scope>
    <source>
        <strain evidence="5 6">C2</strain>
    </source>
</reference>
<feature type="compositionally biased region" description="Polar residues" evidence="3">
    <location>
        <begin position="285"/>
        <end position="305"/>
    </location>
</feature>
<dbReference type="SMART" id="SM00684">
    <property type="entry name" value="DM15"/>
    <property type="match status" value="3"/>
</dbReference>
<name>A0A2N1NQC2_9GLOM</name>
<dbReference type="GO" id="GO:0000339">
    <property type="term" value="F:RNA cap binding"/>
    <property type="evidence" value="ECO:0007669"/>
    <property type="project" value="InterPro"/>
</dbReference>
<feature type="compositionally biased region" description="Polar residues" evidence="3">
    <location>
        <begin position="59"/>
        <end position="71"/>
    </location>
</feature>
<dbReference type="PANTHER" id="PTHR22792">
    <property type="entry name" value="LUPUS LA PROTEIN-RELATED"/>
    <property type="match status" value="1"/>
</dbReference>
<evidence type="ECO:0000313" key="5">
    <source>
        <dbReference type="EMBL" id="PKK76021.1"/>
    </source>
</evidence>
<feature type="compositionally biased region" description="Basic and acidic residues" evidence="3">
    <location>
        <begin position="170"/>
        <end position="207"/>
    </location>
</feature>
<feature type="compositionally biased region" description="Basic residues" evidence="3">
    <location>
        <begin position="339"/>
        <end position="355"/>
    </location>
</feature>
<dbReference type="PROSITE" id="PS50961">
    <property type="entry name" value="HTH_LA"/>
    <property type="match status" value="1"/>
</dbReference>
<dbReference type="GO" id="GO:0010494">
    <property type="term" value="C:cytoplasmic stress granule"/>
    <property type="evidence" value="ECO:0007669"/>
    <property type="project" value="TreeGrafter"/>
</dbReference>
<feature type="region of interest" description="Disordered" evidence="3">
    <location>
        <begin position="627"/>
        <end position="697"/>
    </location>
</feature>
<evidence type="ECO:0000256" key="2">
    <source>
        <dbReference type="PROSITE-ProRule" id="PRU00332"/>
    </source>
</evidence>
<feature type="compositionally biased region" description="Polar residues" evidence="3">
    <location>
        <begin position="96"/>
        <end position="106"/>
    </location>
</feature>
<feature type="compositionally biased region" description="Basic and acidic residues" evidence="3">
    <location>
        <begin position="639"/>
        <end position="650"/>
    </location>
</feature>
<dbReference type="VEuPathDB" id="FungiDB:RhiirA1_520889"/>
<dbReference type="GO" id="GO:0005829">
    <property type="term" value="C:cytosol"/>
    <property type="evidence" value="ECO:0007669"/>
    <property type="project" value="TreeGrafter"/>
</dbReference>
<feature type="compositionally biased region" description="Polar residues" evidence="3">
    <location>
        <begin position="1"/>
        <end position="15"/>
    </location>
</feature>
<dbReference type="InterPro" id="IPR006630">
    <property type="entry name" value="La_HTH"/>
</dbReference>
<dbReference type="GO" id="GO:0045727">
    <property type="term" value="P:positive regulation of translation"/>
    <property type="evidence" value="ECO:0007669"/>
    <property type="project" value="TreeGrafter"/>
</dbReference>
<accession>A0A2N1NQC2</accession>
<feature type="compositionally biased region" description="Basic and acidic residues" evidence="3">
    <location>
        <begin position="221"/>
        <end position="246"/>
    </location>
</feature>
<dbReference type="VEuPathDB" id="FungiDB:FUN_020773"/>
<organism evidence="5 6">
    <name type="scientific">Rhizophagus irregularis</name>
    <dbReference type="NCBI Taxonomy" id="588596"/>
    <lineage>
        <taxon>Eukaryota</taxon>
        <taxon>Fungi</taxon>
        <taxon>Fungi incertae sedis</taxon>
        <taxon>Mucoromycota</taxon>
        <taxon>Glomeromycotina</taxon>
        <taxon>Glomeromycetes</taxon>
        <taxon>Glomerales</taxon>
        <taxon>Glomeraceae</taxon>
        <taxon>Rhizophagus</taxon>
    </lineage>
</organism>
<feature type="region of interest" description="Disordered" evidence="3">
    <location>
        <begin position="1"/>
        <end position="359"/>
    </location>
</feature>
<dbReference type="Pfam" id="PF21071">
    <property type="entry name" value="LARP1_HEAT"/>
    <property type="match status" value="2"/>
</dbReference>
<feature type="compositionally biased region" description="Polar residues" evidence="3">
    <location>
        <begin position="651"/>
        <end position="668"/>
    </location>
</feature>
<dbReference type="SUPFAM" id="SSF46785">
    <property type="entry name" value="Winged helix' DNA-binding domain"/>
    <property type="match status" value="1"/>
</dbReference>